<dbReference type="AlphaFoldDB" id="I4AF28"/>
<dbReference type="RefSeq" id="WP_014796032.1">
    <property type="nucleotide sequence ID" value="NC_018018.1"/>
</dbReference>
<protein>
    <submittedName>
        <fullName evidence="2">Uncharacterized protein</fullName>
    </submittedName>
</protein>
<sequence>MNTQEQEYDFLPYVFTEKMYYIDAVKSEWEIESNPAEENKTNQIGKNQEPKTQLESKTLKQEINKIKTDNSESQSNNVLDADFSYFGKNRKNFLILTRETEQENIKEADNKLLTSILAAGQLSLNDVAIVNMSKTKATFLDLYKKLKPTSVVSFGVDTKKLGVPHEFETYKPIKIKAITWIISHNFVALHSDKTKKLGLWTALKELECYVS</sequence>
<dbReference type="eggNOG" id="ENOG5033B95">
    <property type="taxonomic scope" value="Bacteria"/>
</dbReference>
<accession>I4AF28</accession>
<name>I4AF28_BERLS</name>
<dbReference type="HOGENOM" id="CLU_1303391_0_0_10"/>
<feature type="region of interest" description="Disordered" evidence="1">
    <location>
        <begin position="33"/>
        <end position="55"/>
    </location>
</feature>
<dbReference type="EMBL" id="CP003345">
    <property type="protein sequence ID" value="AFM02563.1"/>
    <property type="molecule type" value="Genomic_DNA"/>
</dbReference>
<dbReference type="OrthoDB" id="797407at2"/>
<organism evidence="2 3">
    <name type="scientific">Bernardetia litoralis (strain ATCC 23117 / DSM 6794 / NBRC 15988 / NCIMB 1366 / Fx l1 / Sio-4)</name>
    <name type="common">Flexibacter litoralis</name>
    <dbReference type="NCBI Taxonomy" id="880071"/>
    <lineage>
        <taxon>Bacteria</taxon>
        <taxon>Pseudomonadati</taxon>
        <taxon>Bacteroidota</taxon>
        <taxon>Cytophagia</taxon>
        <taxon>Cytophagales</taxon>
        <taxon>Bernardetiaceae</taxon>
        <taxon>Bernardetia</taxon>
    </lineage>
</organism>
<gene>
    <name evidence="2" type="ordered locus">Fleli_0052</name>
</gene>
<keyword evidence="3" id="KW-1185">Reference proteome</keyword>
<dbReference type="Proteomes" id="UP000006054">
    <property type="component" value="Chromosome"/>
</dbReference>
<reference evidence="3" key="1">
    <citation type="submission" date="2012-06" db="EMBL/GenBank/DDBJ databases">
        <title>The complete genome of Flexibacter litoralis DSM 6794.</title>
        <authorList>
            <person name="Lucas S."/>
            <person name="Copeland A."/>
            <person name="Lapidus A."/>
            <person name="Glavina del Rio T."/>
            <person name="Dalin E."/>
            <person name="Tice H."/>
            <person name="Bruce D."/>
            <person name="Goodwin L."/>
            <person name="Pitluck S."/>
            <person name="Peters L."/>
            <person name="Ovchinnikova G."/>
            <person name="Lu M."/>
            <person name="Kyrpides N."/>
            <person name="Mavromatis K."/>
            <person name="Ivanova N."/>
            <person name="Brettin T."/>
            <person name="Detter J.C."/>
            <person name="Han C."/>
            <person name="Larimer F."/>
            <person name="Land M."/>
            <person name="Hauser L."/>
            <person name="Markowitz V."/>
            <person name="Cheng J.-F."/>
            <person name="Hugenholtz P."/>
            <person name="Woyke T."/>
            <person name="Wu D."/>
            <person name="Spring S."/>
            <person name="Lang E."/>
            <person name="Kopitz M."/>
            <person name="Brambilla E."/>
            <person name="Klenk H.-P."/>
            <person name="Eisen J.A."/>
        </authorList>
    </citation>
    <scope>NUCLEOTIDE SEQUENCE [LARGE SCALE GENOMIC DNA]</scope>
    <source>
        <strain evidence="3">ATCC 23117 / DSM 6794 / NBRC 15988 / NCIMB 1366 / Sio-4</strain>
    </source>
</reference>
<evidence type="ECO:0000256" key="1">
    <source>
        <dbReference type="SAM" id="MobiDB-lite"/>
    </source>
</evidence>
<evidence type="ECO:0000313" key="3">
    <source>
        <dbReference type="Proteomes" id="UP000006054"/>
    </source>
</evidence>
<dbReference type="KEGG" id="fli:Fleli_0052"/>
<dbReference type="STRING" id="880071.Fleli_0052"/>
<proteinExistence type="predicted"/>
<evidence type="ECO:0000313" key="2">
    <source>
        <dbReference type="EMBL" id="AFM02563.1"/>
    </source>
</evidence>